<feature type="compositionally biased region" description="Basic and acidic residues" evidence="8">
    <location>
        <begin position="1533"/>
        <end position="1547"/>
    </location>
</feature>
<keyword evidence="7" id="KW-0539">Nucleus</keyword>
<dbReference type="GO" id="GO:0005524">
    <property type="term" value="F:ATP binding"/>
    <property type="evidence" value="ECO:0007669"/>
    <property type="project" value="UniProtKB-KW"/>
</dbReference>
<dbReference type="PANTHER" id="PTHR10887">
    <property type="entry name" value="DNA2/NAM7 HELICASE FAMILY"/>
    <property type="match status" value="1"/>
</dbReference>
<evidence type="ECO:0000313" key="13">
    <source>
        <dbReference type="EMBL" id="KAG7138889.1"/>
    </source>
</evidence>
<name>A0A8I2ZVC3_VERLO</name>
<dbReference type="GO" id="GO:0001147">
    <property type="term" value="F:transcription termination site sequence-specific DNA binding"/>
    <property type="evidence" value="ECO:0007669"/>
    <property type="project" value="TreeGrafter"/>
</dbReference>
<comment type="subcellular location">
    <subcellularLocation>
        <location evidence="1">Nucleus</location>
    </subcellularLocation>
</comment>
<dbReference type="CDD" id="cd18042">
    <property type="entry name" value="DEXXQc_SETX"/>
    <property type="match status" value="1"/>
</dbReference>
<feature type="domain" description="Helicase Sen1 N-terminal" evidence="9">
    <location>
        <begin position="1"/>
        <end position="507"/>
    </location>
</feature>
<dbReference type="InterPro" id="IPR047187">
    <property type="entry name" value="SF1_C_Upf1"/>
</dbReference>
<dbReference type="GO" id="GO:0006369">
    <property type="term" value="P:termination of RNA polymerase II transcription"/>
    <property type="evidence" value="ECO:0007669"/>
    <property type="project" value="TreeGrafter"/>
</dbReference>
<dbReference type="FunFam" id="3.40.50.300:FF:000326">
    <property type="entry name" value="P-loop containing nucleoside triphosphate hydrolase"/>
    <property type="match status" value="1"/>
</dbReference>
<feature type="compositionally biased region" description="Acidic residues" evidence="8">
    <location>
        <begin position="682"/>
        <end position="693"/>
    </location>
</feature>
<dbReference type="FunFam" id="3.40.50.300:FF:001152">
    <property type="entry name" value="tRNA-splicing endonuclease, putative"/>
    <property type="match status" value="1"/>
</dbReference>
<evidence type="ECO:0000256" key="5">
    <source>
        <dbReference type="ARBA" id="ARBA00022806"/>
    </source>
</evidence>
<dbReference type="GO" id="GO:0016604">
    <property type="term" value="C:nuclear body"/>
    <property type="evidence" value="ECO:0007669"/>
    <property type="project" value="TreeGrafter"/>
</dbReference>
<protein>
    <submittedName>
        <fullName evidence="13">Putative ATP-dependent helicase C29A10.10c like protein</fullName>
    </submittedName>
</protein>
<evidence type="ECO:0000256" key="8">
    <source>
        <dbReference type="SAM" id="MobiDB-lite"/>
    </source>
</evidence>
<keyword evidence="4" id="KW-0378">Hydrolase</keyword>
<dbReference type="CDD" id="cd18808">
    <property type="entry name" value="SF1_C_Upf1"/>
    <property type="match status" value="1"/>
</dbReference>
<keyword evidence="6" id="KW-0067">ATP-binding</keyword>
<keyword evidence="3" id="KW-0547">Nucleotide-binding</keyword>
<dbReference type="GO" id="GO:0004386">
    <property type="term" value="F:helicase activity"/>
    <property type="evidence" value="ECO:0007669"/>
    <property type="project" value="UniProtKB-KW"/>
</dbReference>
<evidence type="ECO:0000256" key="1">
    <source>
        <dbReference type="ARBA" id="ARBA00004123"/>
    </source>
</evidence>
<feature type="region of interest" description="Disordered" evidence="8">
    <location>
        <begin position="666"/>
        <end position="693"/>
    </location>
</feature>
<feature type="compositionally biased region" description="Basic and acidic residues" evidence="8">
    <location>
        <begin position="1486"/>
        <end position="1496"/>
    </location>
</feature>
<feature type="region of interest" description="Disordered" evidence="8">
    <location>
        <begin position="1416"/>
        <end position="1626"/>
    </location>
</feature>
<accession>A0A8I2ZVC3</accession>
<dbReference type="Proteomes" id="UP000689129">
    <property type="component" value="Unassembled WGS sequence"/>
</dbReference>
<dbReference type="Pfam" id="PF13086">
    <property type="entry name" value="AAA_11"/>
    <property type="match status" value="1"/>
</dbReference>
<sequence length="1626" mass="179784">MSTIIKTAPQLIRDTINDARPIVVVEQIFRTPLIRTLLAQSVAYTIHSGDGTSNQAGDRIECAAISWIDVWIRSLKISEMSDACEQLLRLLFRRELQNDTLGDQGKAACIRAGLDALAHVLQSFVNPSVNLINGSMSLYVNATLNVTLSYKDLINDALNRKSQAFDTLGVHKAAMSVVKAALTLDAKATAAEHQELRREEQDFINADKPEEVRPANLQMTVSRHSPALWEAFMDSLRSNNLPLAQNMLLAMGPLISLNRFLPKRKKPNSLDKVRVQLGDATVKTAAVCGRIMQRLCDYSKEDLELLLYKAQTIRPVLALNLHGEDELRDSSKELVKTITGVFSHSDALLELLHQRLEVTLASLNYGLLQIHESKVLTWGPAVPIITTSRNVLNALCDPTSGILRSRVLELGEEVALSTWWSAHFVEVDKIKDFCRNSIEHADDLMAQCGLIASALQQKEQRNQQAATLSGNTPSGMHRLLKEPTERLTPIVNMVRLRDPTLVATTVQVVVRLLVRLRENDHEIPQSARDFIHNVCTKGPDGRYITPSNATSQQRAELLKALGEEEEEDDVEVISIQPASAATKKKQTSLDACSSVDKNRSLLDKISARQSGMAKTKPLPLKAKIDPSSTKALIESRKAAKADKAKRDAEAIAKAQALRGPEIKGLSGVVGKDHAPSKNEIMVDSDDDESSDDSEDEDAILEWDIFFEGNDPPTLEKCARVADTYPHPEAYKQTFWKLLVSEAWRSFVTSKDEATSKPFGIKIASRMSIDRFLEVTASMPKLENKERGLSEGDIILLSQSSNPLSDSNEPHALARIWKTAYKKDMLEVTYRLNMRNNPLQSNLTTIEREYAALESLKYYDLMDEVLKAEPSPVLKYSDELVNQVLTNYTLNPGQAKAILGARDNDGFTLIQGPPGTGKTKTIVAMVGALMTGNIPQSGGVRLATGGTNQAAGQKKKILVCAPSNAAVDELVLRLKQGIRTMSGNDHNINVLRLGRSDAINAAVRDVTLDELVKKRLEGDNTAEKLKTARDKLHSDAAGIRDKVNELRPALEAARGTDRELEMTLQRQFDTLKREQFRIGTQIDADKESGQTISREVEIKRKQVQQEILDSAQVLCATLSGSGHEMFKNLSVDFETVIIDEAAQCVELSALIPLKYGCTKCILVGDPKQLPPTVLSQSAARFGYDQSLFVRMQRNHPEYIHMLDTQYRMHPEISYFPSQEFYEAKLVDGPNMAGLRRQAWHASPLLGPYRFFDVQGTQERGRKGQSLVNLAELKVAMQIYSRFRTDFGRDGNIAGKIGIITPYKAQLFELRNRFAMEYGDQITNDIEFNTTDAFQGRECEIIIFSCVRASPTGGIGFMKDIRRMNVGLTRAKSSLWILGDSRALMQGEFWAKLIDNAKQRNLYTQGDVLSMLQKPSHTLRPALPNAEYREVPTRDGPPPTGPRAQTDHSHGRGEAQARPARPDAPPQIQTSAPPRPGGAPQIQTSAPDSKKRPRDGDGLGHPNAKRMASSSNDRAHHRYGDTRAAPTGPKAHRNPRGEHWEGRETKPKTTVDPSAMAALGLVAPERPPAVPTASTGATSGPSAPPTGLNRVNQIQQRGQGQNPGQGPPRKKKPKGNGMFIERKPPRRD</sequence>
<evidence type="ECO:0000256" key="4">
    <source>
        <dbReference type="ARBA" id="ARBA00022801"/>
    </source>
</evidence>
<evidence type="ECO:0000259" key="10">
    <source>
        <dbReference type="Pfam" id="PF13086"/>
    </source>
</evidence>
<dbReference type="Pfam" id="PF23576">
    <property type="entry name" value="SEN1_barrel"/>
    <property type="match status" value="1"/>
</dbReference>
<feature type="domain" description="DNA2/NAM7 helicase-like C-terminal" evidence="11">
    <location>
        <begin position="1182"/>
        <end position="1379"/>
    </location>
</feature>
<feature type="compositionally biased region" description="Low complexity" evidence="8">
    <location>
        <begin position="1587"/>
        <end position="1602"/>
    </location>
</feature>
<evidence type="ECO:0000259" key="11">
    <source>
        <dbReference type="Pfam" id="PF13087"/>
    </source>
</evidence>
<dbReference type="InterPro" id="IPR045055">
    <property type="entry name" value="DNA2/NAM7-like"/>
</dbReference>
<dbReference type="Pfam" id="PF13087">
    <property type="entry name" value="AAA_12"/>
    <property type="match status" value="1"/>
</dbReference>
<comment type="similarity">
    <text evidence="2">Belongs to the DNA2/NAM7 helicase family.</text>
</comment>
<dbReference type="GO" id="GO:0016787">
    <property type="term" value="F:hydrolase activity"/>
    <property type="evidence" value="ECO:0007669"/>
    <property type="project" value="UniProtKB-KW"/>
</dbReference>
<evidence type="ECO:0000256" key="2">
    <source>
        <dbReference type="ARBA" id="ARBA00007913"/>
    </source>
</evidence>
<dbReference type="GO" id="GO:0005694">
    <property type="term" value="C:chromosome"/>
    <property type="evidence" value="ECO:0007669"/>
    <property type="project" value="UniProtKB-ARBA"/>
</dbReference>
<evidence type="ECO:0000256" key="6">
    <source>
        <dbReference type="ARBA" id="ARBA00022840"/>
    </source>
</evidence>
<feature type="compositionally biased region" description="Basic and acidic residues" evidence="8">
    <location>
        <begin position="1443"/>
        <end position="1453"/>
    </location>
</feature>
<evidence type="ECO:0000313" key="14">
    <source>
        <dbReference type="Proteomes" id="UP000689129"/>
    </source>
</evidence>
<dbReference type="PANTHER" id="PTHR10887:SF495">
    <property type="entry name" value="HELICASE SENATAXIN ISOFORM X1-RELATED"/>
    <property type="match status" value="1"/>
</dbReference>
<organism evidence="13 14">
    <name type="scientific">Verticillium longisporum</name>
    <name type="common">Verticillium dahliae var. longisporum</name>
    <dbReference type="NCBI Taxonomy" id="100787"/>
    <lineage>
        <taxon>Eukaryota</taxon>
        <taxon>Fungi</taxon>
        <taxon>Dikarya</taxon>
        <taxon>Ascomycota</taxon>
        <taxon>Pezizomycotina</taxon>
        <taxon>Sordariomycetes</taxon>
        <taxon>Hypocreomycetidae</taxon>
        <taxon>Glomerellales</taxon>
        <taxon>Plectosphaerellaceae</taxon>
        <taxon>Verticillium</taxon>
    </lineage>
</organism>
<dbReference type="EMBL" id="JAEMWZ010000065">
    <property type="protein sequence ID" value="KAG7138889.1"/>
    <property type="molecule type" value="Genomic_DNA"/>
</dbReference>
<dbReference type="Pfam" id="PF12726">
    <property type="entry name" value="SEN1_N"/>
    <property type="match status" value="1"/>
</dbReference>
<dbReference type="OrthoDB" id="6513042at2759"/>
<evidence type="ECO:0000256" key="7">
    <source>
        <dbReference type="ARBA" id="ARBA00023242"/>
    </source>
</evidence>
<feature type="domain" description="Helicase SEN1 beta-barrel" evidence="12">
    <location>
        <begin position="754"/>
        <end position="843"/>
    </location>
</feature>
<reference evidence="13" key="1">
    <citation type="journal article" date="2021" name="Mol. Plant Pathol.">
        <title>A 20-kb lineage-specific genomic region tames virulence in pathogenic amphidiploid Verticillium longisporum.</title>
        <authorList>
            <person name="Harting R."/>
            <person name="Starke J."/>
            <person name="Kusch H."/>
            <person name="Poggeler S."/>
            <person name="Maurus I."/>
            <person name="Schluter R."/>
            <person name="Landesfeind M."/>
            <person name="Bulla I."/>
            <person name="Nowrousian M."/>
            <person name="de Jonge R."/>
            <person name="Stahlhut G."/>
            <person name="Hoff K.J."/>
            <person name="Asshauer K.P."/>
            <person name="Thurmer A."/>
            <person name="Stanke M."/>
            <person name="Daniel R."/>
            <person name="Morgenstern B."/>
            <person name="Thomma B.P.H.J."/>
            <person name="Kronstad J.W."/>
            <person name="Braus-Stromeyer S.A."/>
            <person name="Braus G.H."/>
        </authorList>
    </citation>
    <scope>NUCLEOTIDE SEQUENCE</scope>
    <source>
        <strain evidence="13">Vl32</strain>
    </source>
</reference>
<dbReference type="InterPro" id="IPR041679">
    <property type="entry name" value="DNA2/NAM7-like_C"/>
</dbReference>
<proteinExistence type="inferred from homology"/>
<keyword evidence="5 13" id="KW-0347">Helicase</keyword>
<evidence type="ECO:0000259" key="12">
    <source>
        <dbReference type="Pfam" id="PF23576"/>
    </source>
</evidence>
<evidence type="ECO:0000256" key="3">
    <source>
        <dbReference type="ARBA" id="ARBA00022741"/>
    </source>
</evidence>
<comment type="caution">
    <text evidence="13">The sequence shown here is derived from an EMBL/GenBank/DDBJ whole genome shotgun (WGS) entry which is preliminary data.</text>
</comment>
<gene>
    <name evidence="13" type="ORF">HYQ45_003935</name>
</gene>
<dbReference type="InterPro" id="IPR041677">
    <property type="entry name" value="DNA2/NAM7_AAA_11"/>
</dbReference>
<evidence type="ECO:0000259" key="9">
    <source>
        <dbReference type="Pfam" id="PF12726"/>
    </source>
</evidence>
<feature type="domain" description="DNA2/NAM7 helicase helicase" evidence="10">
    <location>
        <begin position="889"/>
        <end position="1175"/>
    </location>
</feature>
<dbReference type="InterPro" id="IPR056474">
    <property type="entry name" value="SEN1_barrel"/>
</dbReference>
<dbReference type="InterPro" id="IPR024481">
    <property type="entry name" value="Helicase_Sen1_N"/>
</dbReference>
<feature type="compositionally biased region" description="Polar residues" evidence="8">
    <location>
        <begin position="1570"/>
        <end position="1579"/>
    </location>
</feature>